<keyword evidence="3" id="KW-1185">Reference proteome</keyword>
<evidence type="ECO:0000256" key="1">
    <source>
        <dbReference type="SAM" id="Phobius"/>
    </source>
</evidence>
<gene>
    <name evidence="2" type="ORF">KZC51_01900</name>
</gene>
<proteinExistence type="predicted"/>
<dbReference type="RefSeq" id="WP_247628329.1">
    <property type="nucleotide sequence ID" value="NZ_JAHWXN010000001.1"/>
</dbReference>
<comment type="caution">
    <text evidence="2">The sequence shown here is derived from an EMBL/GenBank/DDBJ whole genome shotgun (WGS) entry which is preliminary data.</text>
</comment>
<protein>
    <recommendedName>
        <fullName evidence="4">Spermidine/putrescine ABC transporter permease</fullName>
    </recommendedName>
</protein>
<name>A0ABT0FAY4_9MICO</name>
<organism evidence="2 3">
    <name type="scientific">Microbacterium croceum</name>
    <dbReference type="NCBI Taxonomy" id="2851645"/>
    <lineage>
        <taxon>Bacteria</taxon>
        <taxon>Bacillati</taxon>
        <taxon>Actinomycetota</taxon>
        <taxon>Actinomycetes</taxon>
        <taxon>Micrococcales</taxon>
        <taxon>Microbacteriaceae</taxon>
        <taxon>Microbacterium</taxon>
    </lineage>
</organism>
<accession>A0ABT0FAY4</accession>
<feature type="transmembrane region" description="Helical" evidence="1">
    <location>
        <begin position="129"/>
        <end position="151"/>
    </location>
</feature>
<evidence type="ECO:0008006" key="4">
    <source>
        <dbReference type="Google" id="ProtNLM"/>
    </source>
</evidence>
<dbReference type="EMBL" id="JAHWXN010000001">
    <property type="protein sequence ID" value="MCK2034877.1"/>
    <property type="molecule type" value="Genomic_DNA"/>
</dbReference>
<keyword evidence="1" id="KW-1133">Transmembrane helix</keyword>
<keyword evidence="1" id="KW-0472">Membrane</keyword>
<keyword evidence="1" id="KW-0812">Transmembrane</keyword>
<evidence type="ECO:0000313" key="2">
    <source>
        <dbReference type="EMBL" id="MCK2034877.1"/>
    </source>
</evidence>
<sequence>MDAVDEELRTLRARAYGPHPDIADDPAAVRRLHELEGLRSARRAESMSADAAAPVEAEVVPAGVRMPDEPAPGPSALDALFPAAPELPSSTELPASPHLPASAEHPVAAEAAITPQEPAGPRRYRRRTLWIAAATAAALSAGVTYAVVSFAPVSASSGAPQISTLAPTTTIDVPAGFMGAVEDSPAFEFHGLTLFLSASGFNGPATPDAACLMAVTSDQIPAAEDFTTDSWGVEGPIYSGCRVGVFPATIEVPLTADAPPELRAAFPDGTALQFVLDGDRVGVFLDSE</sequence>
<reference evidence="2 3" key="1">
    <citation type="submission" date="2021-06" db="EMBL/GenBank/DDBJ databases">
        <title>Genome-based taxonomic framework of Microbacterium strains isolated from marine environment, the description of four new species and reclassification of four preexisting species.</title>
        <authorList>
            <person name="Lee S.D."/>
            <person name="Kim S.-M."/>
            <person name="Byeon Y.-S."/>
            <person name="Yang H.L."/>
            <person name="Kim I.S."/>
        </authorList>
    </citation>
    <scope>NUCLEOTIDE SEQUENCE [LARGE SCALE GENOMIC DNA]</scope>
    <source>
        <strain evidence="2 3">SSW1-49</strain>
    </source>
</reference>
<dbReference type="Proteomes" id="UP001300096">
    <property type="component" value="Unassembled WGS sequence"/>
</dbReference>
<evidence type="ECO:0000313" key="3">
    <source>
        <dbReference type="Proteomes" id="UP001300096"/>
    </source>
</evidence>